<dbReference type="GO" id="GO:0016491">
    <property type="term" value="F:oxidoreductase activity"/>
    <property type="evidence" value="ECO:0007669"/>
    <property type="project" value="UniProtKB-KW"/>
</dbReference>
<organism evidence="6 7">
    <name type="scientific">Aspergillus arachidicola</name>
    <dbReference type="NCBI Taxonomy" id="656916"/>
    <lineage>
        <taxon>Eukaryota</taxon>
        <taxon>Fungi</taxon>
        <taxon>Dikarya</taxon>
        <taxon>Ascomycota</taxon>
        <taxon>Pezizomycotina</taxon>
        <taxon>Eurotiomycetes</taxon>
        <taxon>Eurotiomycetidae</taxon>
        <taxon>Eurotiales</taxon>
        <taxon>Aspergillaceae</taxon>
        <taxon>Aspergillus</taxon>
        <taxon>Aspergillus subgen. Circumdati</taxon>
    </lineage>
</organism>
<dbReference type="AlphaFoldDB" id="A0A2G7FJB1"/>
<protein>
    <recommendedName>
        <fullName evidence="8">Tat pathway signal sequence</fullName>
    </recommendedName>
</protein>
<keyword evidence="7" id="KW-1185">Reference proteome</keyword>
<evidence type="ECO:0000256" key="1">
    <source>
        <dbReference type="ARBA" id="ARBA00004685"/>
    </source>
</evidence>
<dbReference type="Pfam" id="PF11807">
    <property type="entry name" value="UstYa"/>
    <property type="match status" value="1"/>
</dbReference>
<accession>A0A2G7FJB1</accession>
<keyword evidence="2" id="KW-0560">Oxidoreductase</keyword>
<evidence type="ECO:0000256" key="2">
    <source>
        <dbReference type="ARBA" id="ARBA00023002"/>
    </source>
</evidence>
<keyword evidence="5" id="KW-0472">Membrane</keyword>
<comment type="pathway">
    <text evidence="1">Mycotoxin biosynthesis.</text>
</comment>
<dbReference type="InterPro" id="IPR021765">
    <property type="entry name" value="UstYa-like"/>
</dbReference>
<evidence type="ECO:0000313" key="7">
    <source>
        <dbReference type="Proteomes" id="UP000231358"/>
    </source>
</evidence>
<sequence length="242" mass="26897">MDSHYKNPYTPLSSEDENTSSDALPIQTQRNQVHANKGIIALTTSLFLLCAGLGAALYYQIKTSCGASYASEYSNIKVPHRAVTFLPHNEYTDQLPDEPGSVWHKLIPPGRGFVTVKRTKSGALAFEEHSSVSFGADSSTEYYCISAFHQMHCLAIIYSAIFSKDHSGHHHRDDHSDHTKHCIDYLRQSIMCASDATLEALADDGSPVTGVDGWNNTHQCRDWDSLYDFASRHRMLDSDGIV</sequence>
<dbReference type="PANTHER" id="PTHR33365">
    <property type="entry name" value="YALI0B05434P"/>
    <property type="match status" value="1"/>
</dbReference>
<dbReference type="EMBL" id="NEXV01000598">
    <property type="protein sequence ID" value="PIG80722.1"/>
    <property type="molecule type" value="Genomic_DNA"/>
</dbReference>
<comment type="caution">
    <text evidence="6">The sequence shown here is derived from an EMBL/GenBank/DDBJ whole genome shotgun (WGS) entry which is preliminary data.</text>
</comment>
<keyword evidence="5" id="KW-1133">Transmembrane helix</keyword>
<evidence type="ECO:0008006" key="8">
    <source>
        <dbReference type="Google" id="ProtNLM"/>
    </source>
</evidence>
<feature type="region of interest" description="Disordered" evidence="4">
    <location>
        <begin position="1"/>
        <end position="21"/>
    </location>
</feature>
<evidence type="ECO:0000313" key="6">
    <source>
        <dbReference type="EMBL" id="PIG80722.1"/>
    </source>
</evidence>
<dbReference type="STRING" id="656916.A0A2G7FJB1"/>
<gene>
    <name evidence="6" type="ORF">AARAC_006506</name>
</gene>
<dbReference type="Proteomes" id="UP000231358">
    <property type="component" value="Unassembled WGS sequence"/>
</dbReference>
<name>A0A2G7FJB1_9EURO</name>
<dbReference type="GO" id="GO:0043386">
    <property type="term" value="P:mycotoxin biosynthetic process"/>
    <property type="evidence" value="ECO:0007669"/>
    <property type="project" value="InterPro"/>
</dbReference>
<proteinExistence type="inferred from homology"/>
<feature type="transmembrane region" description="Helical" evidence="5">
    <location>
        <begin position="39"/>
        <end position="59"/>
    </location>
</feature>
<comment type="similarity">
    <text evidence="3">Belongs to the ustYa family.</text>
</comment>
<evidence type="ECO:0000256" key="5">
    <source>
        <dbReference type="SAM" id="Phobius"/>
    </source>
</evidence>
<evidence type="ECO:0000256" key="3">
    <source>
        <dbReference type="ARBA" id="ARBA00035112"/>
    </source>
</evidence>
<reference evidence="6 7" key="1">
    <citation type="submission" date="2017-05" db="EMBL/GenBank/DDBJ databases">
        <title>Genome sequence for an aflatoxigenic pathogen of Argentinian peanut, Aspergillus arachidicola.</title>
        <authorList>
            <person name="Moore G."/>
            <person name="Beltz S.B."/>
            <person name="Mack B.M."/>
        </authorList>
    </citation>
    <scope>NUCLEOTIDE SEQUENCE [LARGE SCALE GENOMIC DNA]</scope>
    <source>
        <strain evidence="6 7">CBS 117610</strain>
    </source>
</reference>
<keyword evidence="5" id="KW-0812">Transmembrane</keyword>
<dbReference type="PANTHER" id="PTHR33365:SF11">
    <property type="entry name" value="TAT PATHWAY SIGNAL SEQUENCE"/>
    <property type="match status" value="1"/>
</dbReference>
<evidence type="ECO:0000256" key="4">
    <source>
        <dbReference type="SAM" id="MobiDB-lite"/>
    </source>
</evidence>